<dbReference type="RefSeq" id="WP_379822615.1">
    <property type="nucleotide sequence ID" value="NZ_JBHUMD010000030.1"/>
</dbReference>
<organism evidence="2 3">
    <name type="scientific">Flavobacterium suzhouense</name>
    <dbReference type="NCBI Taxonomy" id="1529638"/>
    <lineage>
        <taxon>Bacteria</taxon>
        <taxon>Pseudomonadati</taxon>
        <taxon>Bacteroidota</taxon>
        <taxon>Flavobacteriia</taxon>
        <taxon>Flavobacteriales</taxon>
        <taxon>Flavobacteriaceae</taxon>
        <taxon>Flavobacterium</taxon>
    </lineage>
</organism>
<feature type="signal peptide" evidence="1">
    <location>
        <begin position="1"/>
        <end position="24"/>
    </location>
</feature>
<comment type="caution">
    <text evidence="2">The sequence shown here is derived from an EMBL/GenBank/DDBJ whole genome shotgun (WGS) entry which is preliminary data.</text>
</comment>
<dbReference type="Proteomes" id="UP001597480">
    <property type="component" value="Unassembled WGS sequence"/>
</dbReference>
<proteinExistence type="predicted"/>
<feature type="chain" id="PRO_5046362230" evidence="1">
    <location>
        <begin position="25"/>
        <end position="554"/>
    </location>
</feature>
<reference evidence="3" key="1">
    <citation type="journal article" date="2019" name="Int. J. Syst. Evol. Microbiol.">
        <title>The Global Catalogue of Microorganisms (GCM) 10K type strain sequencing project: providing services to taxonomists for standard genome sequencing and annotation.</title>
        <authorList>
            <consortium name="The Broad Institute Genomics Platform"/>
            <consortium name="The Broad Institute Genome Sequencing Center for Infectious Disease"/>
            <person name="Wu L."/>
            <person name="Ma J."/>
        </authorList>
    </citation>
    <scope>NUCLEOTIDE SEQUENCE [LARGE SCALE GENOMIC DNA]</scope>
    <source>
        <strain evidence="3">KCTC 42107</strain>
    </source>
</reference>
<evidence type="ECO:0000256" key="1">
    <source>
        <dbReference type="SAM" id="SignalP"/>
    </source>
</evidence>
<dbReference type="PROSITE" id="PS51257">
    <property type="entry name" value="PROKAR_LIPOPROTEIN"/>
    <property type="match status" value="1"/>
</dbReference>
<evidence type="ECO:0000313" key="3">
    <source>
        <dbReference type="Proteomes" id="UP001597480"/>
    </source>
</evidence>
<gene>
    <name evidence="2" type="ORF">ACFSR3_16670</name>
</gene>
<keyword evidence="1" id="KW-0732">Signal</keyword>
<accession>A0ABW5NXB5</accession>
<sequence>MKHKLKISLLFSALLIVLFSACQSDELNVNKQSQEIDKVSASELLMLLKNPDIKKSILKNNEKRIDGSVTIDSYFEKLDFADYDNYTLLFSNYSVESPFYKTLVVTIDNYGVENGFYVQYTPTEENYSATQPFNVKKFMGQVDVTDLEGNPRASWMMYNGFVSDVFEINDCETTISITVIPCSHGGLHAPGETCEGDFANDAYYQITIHVSCGPQYIFAGGYAGSNGDSSNGGGTGTAPSSSEVFYGKLSLEQQQFLDNNPKVKSNIQDFFSKFSYANQIASDYAKKMIDEMIETGLIFDVGRSFKSPVNIDVTNIDNSPEGMKFKKVYDKLTDIPKFKELFVKLFAENSSVNTIFKIDNLPVDGTTQLVASPQGVITNQITIDRNTLLTSSDIRIARIIIHECIHAFLNVKLKHPNIGMSIPDINNMDFTEVINTLYNGLQGNPAQHNFFVDHMIPVMTEVLSQGKQVLLTQEQIAKVDNPEESGSFIFAPTNSIPPTNSGIPTTWIWSDFFKYFSLEGLHMADSFDTVYPINSVERYYFEQYTTRAIIAFAP</sequence>
<evidence type="ECO:0000313" key="2">
    <source>
        <dbReference type="EMBL" id="MFD2603699.1"/>
    </source>
</evidence>
<protein>
    <submittedName>
        <fullName evidence="2">Uncharacterized protein</fullName>
    </submittedName>
</protein>
<keyword evidence="3" id="KW-1185">Reference proteome</keyword>
<name>A0ABW5NXB5_9FLAO</name>
<dbReference type="EMBL" id="JBHUMD010000030">
    <property type="protein sequence ID" value="MFD2603699.1"/>
    <property type="molecule type" value="Genomic_DNA"/>
</dbReference>